<dbReference type="RefSeq" id="WP_083130343.1">
    <property type="nucleotide sequence ID" value="NZ_AP022606.1"/>
</dbReference>
<dbReference type="PANTHER" id="PTHR43433:SF1">
    <property type="entry name" value="BLL5160 PROTEIN"/>
    <property type="match status" value="1"/>
</dbReference>
<reference evidence="2 5" key="2">
    <citation type="journal article" date="2019" name="Emerg. Microbes Infect.">
        <title>Comprehensive subspecies identification of 175 nontuberculous mycobacteria species based on 7547 genomic profiles.</title>
        <authorList>
            <person name="Matsumoto Y."/>
            <person name="Kinjo T."/>
            <person name="Motooka D."/>
            <person name="Nabeya D."/>
            <person name="Jung N."/>
            <person name="Uechi K."/>
            <person name="Horii T."/>
            <person name="Iida T."/>
            <person name="Fujita J."/>
            <person name="Nakamura S."/>
        </authorList>
    </citation>
    <scope>NUCLEOTIDE SEQUENCE [LARGE SCALE GENOMIC DNA]</scope>
    <source>
        <strain evidence="2 5">JCM 12687</strain>
    </source>
</reference>
<organism evidence="3 4">
    <name type="scientific">Mycobacterium branderi</name>
    <dbReference type="NCBI Taxonomy" id="43348"/>
    <lineage>
        <taxon>Bacteria</taxon>
        <taxon>Bacillati</taxon>
        <taxon>Actinomycetota</taxon>
        <taxon>Actinomycetes</taxon>
        <taxon>Mycobacteriales</taxon>
        <taxon>Mycobacteriaceae</taxon>
        <taxon>Mycobacterium</taxon>
    </lineage>
</organism>
<gene>
    <name evidence="3" type="ORF">BST20_05830</name>
    <name evidence="2" type="ORF">MBRA_08780</name>
</gene>
<dbReference type="Proteomes" id="UP000192441">
    <property type="component" value="Unassembled WGS sequence"/>
</dbReference>
<dbReference type="EMBL" id="MVHM01000001">
    <property type="protein sequence ID" value="ORA41600.1"/>
    <property type="molecule type" value="Genomic_DNA"/>
</dbReference>
<dbReference type="OrthoDB" id="9785847at2"/>
<feature type="domain" description="AB hydrolase-1" evidence="1">
    <location>
        <begin position="35"/>
        <end position="275"/>
    </location>
</feature>
<dbReference type="InterPro" id="IPR029058">
    <property type="entry name" value="AB_hydrolase_fold"/>
</dbReference>
<keyword evidence="2" id="KW-0378">Hydrolase</keyword>
<proteinExistence type="predicted"/>
<protein>
    <submittedName>
        <fullName evidence="2">Alpha/beta hydrolase</fullName>
    </submittedName>
</protein>
<evidence type="ECO:0000313" key="3">
    <source>
        <dbReference type="EMBL" id="ORA41600.1"/>
    </source>
</evidence>
<sequence length="303" mass="32559">MTSDRSEVLCRQYGLTLPDAWLNVREWGSTEPDVTVVLTHGWTLSGRLWEDVGTMLVRADPSVRVIAYDHRGHGNSASVATASIEQLADDLAAVVTRTVPAGPIVFGGHSLGGMTLMALAQRHPRIVAERAAGVAFVATSAGNLLGTIRRVPGTEPAMRAVLVPAARIRLPSKPLLLVRQGGRAAYGKQPRRHDMNRTALQAAQSDPRAVAALGRSILRHTRYDALPAFRHAHAVVMAGTRDPLTSPAHARRIAEKLPGSQLVVFHGAGHFLPYERREAVTAHLLNLVAKARNSERSITGVAG</sequence>
<accession>A0A7I7W2Q2</accession>
<evidence type="ECO:0000313" key="4">
    <source>
        <dbReference type="Proteomes" id="UP000192441"/>
    </source>
</evidence>
<name>A0A7I7W2Q2_9MYCO</name>
<dbReference type="InterPro" id="IPR000073">
    <property type="entry name" value="AB_hydrolase_1"/>
</dbReference>
<dbReference type="AlphaFoldDB" id="A0A7I7W2Q2"/>
<dbReference type="Proteomes" id="UP000467379">
    <property type="component" value="Chromosome"/>
</dbReference>
<dbReference type="PANTHER" id="PTHR43433">
    <property type="entry name" value="HYDROLASE, ALPHA/BETA FOLD FAMILY PROTEIN"/>
    <property type="match status" value="1"/>
</dbReference>
<dbReference type="Pfam" id="PF00561">
    <property type="entry name" value="Abhydrolase_1"/>
    <property type="match status" value="1"/>
</dbReference>
<keyword evidence="5" id="KW-1185">Reference proteome</keyword>
<dbReference type="EMBL" id="AP022606">
    <property type="protein sequence ID" value="BBZ10683.1"/>
    <property type="molecule type" value="Genomic_DNA"/>
</dbReference>
<dbReference type="SUPFAM" id="SSF53474">
    <property type="entry name" value="alpha/beta-Hydrolases"/>
    <property type="match status" value="1"/>
</dbReference>
<reference evidence="2" key="3">
    <citation type="submission" date="2020-02" db="EMBL/GenBank/DDBJ databases">
        <authorList>
            <person name="Matsumoto Y."/>
            <person name="Kinjo T."/>
            <person name="Motooka D."/>
            <person name="Nabeya D."/>
            <person name="Jung N."/>
            <person name="Uechi K."/>
            <person name="Horii T."/>
            <person name="Iida T."/>
            <person name="Fujita J."/>
            <person name="Nakamura S."/>
        </authorList>
    </citation>
    <scope>NUCLEOTIDE SEQUENCE</scope>
    <source>
        <strain evidence="2">JCM 12687</strain>
    </source>
</reference>
<reference evidence="3 4" key="1">
    <citation type="submission" date="2016-12" db="EMBL/GenBank/DDBJ databases">
        <title>The new phylogeny of genus Mycobacterium.</title>
        <authorList>
            <person name="Tortoli E."/>
            <person name="Trovato A."/>
            <person name="Cirillo D.M."/>
        </authorList>
    </citation>
    <scope>NUCLEOTIDE SEQUENCE [LARGE SCALE GENOMIC DNA]</scope>
    <source>
        <strain evidence="3 4">DSM 44624</strain>
    </source>
</reference>
<evidence type="ECO:0000259" key="1">
    <source>
        <dbReference type="Pfam" id="PF00561"/>
    </source>
</evidence>
<evidence type="ECO:0000313" key="5">
    <source>
        <dbReference type="Proteomes" id="UP000467379"/>
    </source>
</evidence>
<dbReference type="GO" id="GO:0016787">
    <property type="term" value="F:hydrolase activity"/>
    <property type="evidence" value="ECO:0007669"/>
    <property type="project" value="UniProtKB-KW"/>
</dbReference>
<dbReference type="InterPro" id="IPR050471">
    <property type="entry name" value="AB_hydrolase"/>
</dbReference>
<evidence type="ECO:0000313" key="2">
    <source>
        <dbReference type="EMBL" id="BBZ10683.1"/>
    </source>
</evidence>
<dbReference type="Gene3D" id="3.40.50.1820">
    <property type="entry name" value="alpha/beta hydrolase"/>
    <property type="match status" value="1"/>
</dbReference>